<evidence type="ECO:0000313" key="2">
    <source>
        <dbReference type="Proteomes" id="UP000198680"/>
    </source>
</evidence>
<organism evidence="1 2">
    <name type="scientific">Geodermatophilus siccatus</name>
    <dbReference type="NCBI Taxonomy" id="1137991"/>
    <lineage>
        <taxon>Bacteria</taxon>
        <taxon>Bacillati</taxon>
        <taxon>Actinomycetota</taxon>
        <taxon>Actinomycetes</taxon>
        <taxon>Geodermatophilales</taxon>
        <taxon>Geodermatophilaceae</taxon>
        <taxon>Geodermatophilus</taxon>
    </lineage>
</organism>
<reference evidence="2" key="1">
    <citation type="submission" date="2016-10" db="EMBL/GenBank/DDBJ databases">
        <authorList>
            <person name="Varghese N."/>
            <person name="Submissions S."/>
        </authorList>
    </citation>
    <scope>NUCLEOTIDE SEQUENCE [LARGE SCALE GENOMIC DNA]</scope>
    <source>
        <strain evidence="2">DSM 45419</strain>
    </source>
</reference>
<dbReference type="EMBL" id="FNHE01000003">
    <property type="protein sequence ID" value="SDM11945.1"/>
    <property type="molecule type" value="Genomic_DNA"/>
</dbReference>
<keyword evidence="2" id="KW-1185">Reference proteome</keyword>
<accession>A0A1G9QNT1</accession>
<sequence length="104" mass="11435">MAEHRRGGVASVKQRRGQLIQALGPEPVEPVAAEARHEVAPDRGLVALQRPLATRCGAMVVSQCSCHQATVRFPVTRPPGMPIRTPPRYIFRCSFRVIRVAEPS</sequence>
<name>A0A1G9QNT1_9ACTN</name>
<gene>
    <name evidence="1" type="ORF">SAMN05660642_01733</name>
</gene>
<dbReference type="Proteomes" id="UP000198680">
    <property type="component" value="Unassembled WGS sequence"/>
</dbReference>
<evidence type="ECO:0000313" key="1">
    <source>
        <dbReference type="EMBL" id="SDM11945.1"/>
    </source>
</evidence>
<proteinExistence type="predicted"/>
<protein>
    <submittedName>
        <fullName evidence="1">Uncharacterized protein</fullName>
    </submittedName>
</protein>
<dbReference type="AlphaFoldDB" id="A0A1G9QNT1"/>